<comment type="caution">
    <text evidence="3">The sequence shown here is derived from an EMBL/GenBank/DDBJ whole genome shotgun (WGS) entry which is preliminary data.</text>
</comment>
<evidence type="ECO:0000256" key="1">
    <source>
        <dbReference type="SAM" id="Phobius"/>
    </source>
</evidence>
<keyword evidence="1" id="KW-0812">Transmembrane</keyword>
<feature type="transmembrane region" description="Helical" evidence="1">
    <location>
        <begin position="225"/>
        <end position="248"/>
    </location>
</feature>
<reference evidence="3 4" key="1">
    <citation type="submission" date="2024-08" db="EMBL/GenBank/DDBJ databases">
        <authorList>
            <person name="Cucini C."/>
            <person name="Frati F."/>
        </authorList>
    </citation>
    <scope>NUCLEOTIDE SEQUENCE [LARGE SCALE GENOMIC DNA]</scope>
</reference>
<feature type="chain" id="PRO_5045981186" evidence="2">
    <location>
        <begin position="26"/>
        <end position="277"/>
    </location>
</feature>
<dbReference type="EMBL" id="CAXLJM020000058">
    <property type="protein sequence ID" value="CAL8119330.1"/>
    <property type="molecule type" value="Genomic_DNA"/>
</dbReference>
<keyword evidence="1" id="KW-0472">Membrane</keyword>
<protein>
    <submittedName>
        <fullName evidence="3">Uncharacterized protein</fullName>
    </submittedName>
</protein>
<accession>A0ABP1R7N0</accession>
<gene>
    <name evidence="3" type="ORF">ODALV1_LOCUS18502</name>
</gene>
<evidence type="ECO:0000313" key="4">
    <source>
        <dbReference type="Proteomes" id="UP001642540"/>
    </source>
</evidence>
<proteinExistence type="predicted"/>
<name>A0ABP1R7N0_9HEXA</name>
<keyword evidence="1" id="KW-1133">Transmembrane helix</keyword>
<keyword evidence="2" id="KW-0732">Signal</keyword>
<dbReference type="Proteomes" id="UP001642540">
    <property type="component" value="Unassembled WGS sequence"/>
</dbReference>
<keyword evidence="4" id="KW-1185">Reference proteome</keyword>
<evidence type="ECO:0000313" key="3">
    <source>
        <dbReference type="EMBL" id="CAL8119330.1"/>
    </source>
</evidence>
<feature type="signal peptide" evidence="2">
    <location>
        <begin position="1"/>
        <end position="25"/>
    </location>
</feature>
<sequence>MASKLVLLLSLLVTGVTFYSKPANANQMVIKVPDYQPPELKNAFLERQINSENITRSSGAANFSTLSLHNPHVGKDVKEKIEITYITRNMSMQNQDTEKVNNSIGEAFDSKSASAHQDESYWRYKAAYKLGKFPHDLFQWPFNLSNRKSTTRSSGVANSTIQKLHSPLVGKDEKAKNESNFTTRNISMENNDGEQTNIVNSQASETPQLQMKKTRPSGHVSTVEIIIVVVVPIGLLVFLAIFLIYNFYHHPEWLICYKRSNSTSIPEPAVAFRNGKS</sequence>
<evidence type="ECO:0000256" key="2">
    <source>
        <dbReference type="SAM" id="SignalP"/>
    </source>
</evidence>
<organism evidence="3 4">
    <name type="scientific">Orchesella dallaii</name>
    <dbReference type="NCBI Taxonomy" id="48710"/>
    <lineage>
        <taxon>Eukaryota</taxon>
        <taxon>Metazoa</taxon>
        <taxon>Ecdysozoa</taxon>
        <taxon>Arthropoda</taxon>
        <taxon>Hexapoda</taxon>
        <taxon>Collembola</taxon>
        <taxon>Entomobryomorpha</taxon>
        <taxon>Entomobryoidea</taxon>
        <taxon>Orchesellidae</taxon>
        <taxon>Orchesellinae</taxon>
        <taxon>Orchesella</taxon>
    </lineage>
</organism>